<evidence type="ECO:0000256" key="7">
    <source>
        <dbReference type="ARBA" id="ARBA00022618"/>
    </source>
</evidence>
<reference evidence="18" key="1">
    <citation type="submission" date="2021-06" db="EMBL/GenBank/DDBJ databases">
        <authorList>
            <person name="Kallberg Y."/>
            <person name="Tangrot J."/>
            <person name="Rosling A."/>
        </authorList>
    </citation>
    <scope>NUCLEOTIDE SEQUENCE</scope>
    <source>
        <strain evidence="18">BR232B</strain>
    </source>
</reference>
<evidence type="ECO:0000256" key="9">
    <source>
        <dbReference type="ARBA" id="ARBA00022776"/>
    </source>
</evidence>
<keyword evidence="14" id="KW-0131">Cell cycle</keyword>
<keyword evidence="6" id="KW-0963">Cytoplasm</keyword>
<protein>
    <recommendedName>
        <fullName evidence="16">DASH complex subunit DAD3</fullName>
    </recommendedName>
    <alternativeName>
        <fullName evidence="17">Outer kinetochore protein DAD3</fullName>
    </alternativeName>
</protein>
<keyword evidence="7" id="KW-0132">Cell division</keyword>
<dbReference type="Pfam" id="PF08656">
    <property type="entry name" value="DASH_Dad3"/>
    <property type="match status" value="1"/>
</dbReference>
<evidence type="ECO:0000256" key="17">
    <source>
        <dbReference type="ARBA" id="ARBA00044305"/>
    </source>
</evidence>
<keyword evidence="19" id="KW-1185">Reference proteome</keyword>
<keyword evidence="5" id="KW-0158">Chromosome</keyword>
<organism evidence="18 19">
    <name type="scientific">Paraglomus brasilianum</name>
    <dbReference type="NCBI Taxonomy" id="144538"/>
    <lineage>
        <taxon>Eukaryota</taxon>
        <taxon>Fungi</taxon>
        <taxon>Fungi incertae sedis</taxon>
        <taxon>Mucoromycota</taxon>
        <taxon>Glomeromycotina</taxon>
        <taxon>Glomeromycetes</taxon>
        <taxon>Paraglomerales</taxon>
        <taxon>Paraglomeraceae</taxon>
        <taxon>Paraglomus</taxon>
    </lineage>
</organism>
<keyword evidence="9" id="KW-0498">Mitosis</keyword>
<dbReference type="PANTHER" id="PTHR28017">
    <property type="entry name" value="DASH COMPLEX SUBUNIT DAD3"/>
    <property type="match status" value="1"/>
</dbReference>
<evidence type="ECO:0000256" key="10">
    <source>
        <dbReference type="ARBA" id="ARBA00022829"/>
    </source>
</evidence>
<evidence type="ECO:0000313" key="19">
    <source>
        <dbReference type="Proteomes" id="UP000789739"/>
    </source>
</evidence>
<dbReference type="GO" id="GO:0051301">
    <property type="term" value="P:cell division"/>
    <property type="evidence" value="ECO:0007669"/>
    <property type="project" value="UniProtKB-KW"/>
</dbReference>
<name>A0A9N8ZIN9_9GLOM</name>
<keyword evidence="15" id="KW-0137">Centromere</keyword>
<comment type="caution">
    <text evidence="18">The sequence shown here is derived from an EMBL/GenBank/DDBJ whole genome shotgun (WGS) entry which is preliminary data.</text>
</comment>
<keyword evidence="11" id="KW-0995">Kinetochore</keyword>
<keyword evidence="8" id="KW-0493">Microtubule</keyword>
<dbReference type="PANTHER" id="PTHR28017:SF1">
    <property type="entry name" value="DASH COMPLEX SUBUNIT DAD3"/>
    <property type="match status" value="1"/>
</dbReference>
<dbReference type="GO" id="GO:0008608">
    <property type="term" value="P:attachment of spindle microtubules to kinetochore"/>
    <property type="evidence" value="ECO:0007669"/>
    <property type="project" value="InterPro"/>
</dbReference>
<dbReference type="GO" id="GO:0072686">
    <property type="term" value="C:mitotic spindle"/>
    <property type="evidence" value="ECO:0007669"/>
    <property type="project" value="InterPro"/>
</dbReference>
<evidence type="ECO:0000256" key="14">
    <source>
        <dbReference type="ARBA" id="ARBA00023306"/>
    </source>
</evidence>
<evidence type="ECO:0000256" key="11">
    <source>
        <dbReference type="ARBA" id="ARBA00022838"/>
    </source>
</evidence>
<evidence type="ECO:0000256" key="3">
    <source>
        <dbReference type="ARBA" id="ARBA00004629"/>
    </source>
</evidence>
<evidence type="ECO:0000256" key="15">
    <source>
        <dbReference type="ARBA" id="ARBA00023328"/>
    </source>
</evidence>
<dbReference type="GO" id="GO:0005874">
    <property type="term" value="C:microtubule"/>
    <property type="evidence" value="ECO:0007669"/>
    <property type="project" value="UniProtKB-KW"/>
</dbReference>
<proteinExistence type="inferred from homology"/>
<evidence type="ECO:0000256" key="4">
    <source>
        <dbReference type="ARBA" id="ARBA00006277"/>
    </source>
</evidence>
<accession>A0A9N8ZIN9</accession>
<keyword evidence="12" id="KW-0206">Cytoskeleton</keyword>
<sequence>MTLQQPATVSGLEHNILFEYETLVSNVEKVHDLGEGCIDVNVMNHTISQMNGTDVVLLVDKLRTLEKKAGLVYTLFKASVYALVTSIQELDLNAEQGTNRPVL</sequence>
<evidence type="ECO:0000256" key="13">
    <source>
        <dbReference type="ARBA" id="ARBA00023242"/>
    </source>
</evidence>
<evidence type="ECO:0000256" key="12">
    <source>
        <dbReference type="ARBA" id="ARBA00023212"/>
    </source>
</evidence>
<evidence type="ECO:0000256" key="6">
    <source>
        <dbReference type="ARBA" id="ARBA00022490"/>
    </source>
</evidence>
<keyword evidence="10" id="KW-0159">Chromosome partition</keyword>
<dbReference type="Proteomes" id="UP000789739">
    <property type="component" value="Unassembled WGS sequence"/>
</dbReference>
<evidence type="ECO:0000256" key="2">
    <source>
        <dbReference type="ARBA" id="ARBA00004186"/>
    </source>
</evidence>
<dbReference type="AlphaFoldDB" id="A0A9N8ZIN9"/>
<comment type="subcellular location">
    <subcellularLocation>
        <location evidence="3">Chromosome</location>
        <location evidence="3">Centromere</location>
        <location evidence="3">Kinetochore</location>
    </subcellularLocation>
    <subcellularLocation>
        <location evidence="2">Cytoplasm</location>
        <location evidence="2">Cytoskeleton</location>
        <location evidence="2">Spindle</location>
    </subcellularLocation>
    <subcellularLocation>
        <location evidence="1">Nucleus</location>
    </subcellularLocation>
</comment>
<keyword evidence="13" id="KW-0539">Nucleus</keyword>
<dbReference type="EMBL" id="CAJVPI010000187">
    <property type="protein sequence ID" value="CAG8497165.1"/>
    <property type="molecule type" value="Genomic_DNA"/>
</dbReference>
<dbReference type="GO" id="GO:0042729">
    <property type="term" value="C:DASH complex"/>
    <property type="evidence" value="ECO:0007669"/>
    <property type="project" value="InterPro"/>
</dbReference>
<gene>
    <name evidence="18" type="ORF">PBRASI_LOCUS2414</name>
</gene>
<evidence type="ECO:0000256" key="16">
    <source>
        <dbReference type="ARBA" id="ARBA00044179"/>
    </source>
</evidence>
<dbReference type="InterPro" id="IPR013965">
    <property type="entry name" value="DASH_Dad3"/>
</dbReference>
<dbReference type="OrthoDB" id="2443965at2759"/>
<comment type="similarity">
    <text evidence="4">Belongs to the DASH complex DAD3 family.</text>
</comment>
<evidence type="ECO:0000313" key="18">
    <source>
        <dbReference type="EMBL" id="CAG8497165.1"/>
    </source>
</evidence>
<evidence type="ECO:0000256" key="1">
    <source>
        <dbReference type="ARBA" id="ARBA00004123"/>
    </source>
</evidence>
<evidence type="ECO:0000256" key="8">
    <source>
        <dbReference type="ARBA" id="ARBA00022701"/>
    </source>
</evidence>
<evidence type="ECO:0000256" key="5">
    <source>
        <dbReference type="ARBA" id="ARBA00022454"/>
    </source>
</evidence>
<dbReference type="GO" id="GO:0051010">
    <property type="term" value="F:microtubule plus-end binding"/>
    <property type="evidence" value="ECO:0007669"/>
    <property type="project" value="TreeGrafter"/>
</dbReference>